<accession>A0ABV6T4P1</accession>
<name>A0ABV6T4P1_9RHOB</name>
<evidence type="ECO:0008006" key="3">
    <source>
        <dbReference type="Google" id="ProtNLM"/>
    </source>
</evidence>
<dbReference type="EMBL" id="JBHMQU010000039">
    <property type="protein sequence ID" value="MFC0812247.1"/>
    <property type="molecule type" value="Genomic_DNA"/>
</dbReference>
<dbReference type="Proteomes" id="UP001589920">
    <property type="component" value="Unassembled WGS sequence"/>
</dbReference>
<evidence type="ECO:0000313" key="2">
    <source>
        <dbReference type="Proteomes" id="UP001589920"/>
    </source>
</evidence>
<dbReference type="RefSeq" id="WP_394319842.1">
    <property type="nucleotide sequence ID" value="NZ_JBHMQU010000039.1"/>
</dbReference>
<dbReference type="Gene3D" id="1.10.10.10">
    <property type="entry name" value="Winged helix-like DNA-binding domain superfamily/Winged helix DNA-binding domain"/>
    <property type="match status" value="1"/>
</dbReference>
<evidence type="ECO:0000313" key="1">
    <source>
        <dbReference type="EMBL" id="MFC0812247.1"/>
    </source>
</evidence>
<protein>
    <recommendedName>
        <fullName evidence="3">MerR family transcriptional regulator</fullName>
    </recommendedName>
</protein>
<reference evidence="1 2" key="1">
    <citation type="submission" date="2024-09" db="EMBL/GenBank/DDBJ databases">
        <authorList>
            <person name="Sun Q."/>
            <person name="Mori K."/>
        </authorList>
    </citation>
    <scope>NUCLEOTIDE SEQUENCE [LARGE SCALE GENOMIC DNA]</scope>
    <source>
        <strain evidence="1 2">KCTC 42086</strain>
    </source>
</reference>
<gene>
    <name evidence="1" type="ORF">ACFHYO_08995</name>
</gene>
<organism evidence="1 2">
    <name type="scientific">Paracoccus panacisoli</name>
    <dbReference type="NCBI Taxonomy" id="1510163"/>
    <lineage>
        <taxon>Bacteria</taxon>
        <taxon>Pseudomonadati</taxon>
        <taxon>Pseudomonadota</taxon>
        <taxon>Alphaproteobacteria</taxon>
        <taxon>Rhodobacterales</taxon>
        <taxon>Paracoccaceae</taxon>
        <taxon>Paracoccus</taxon>
    </lineage>
</organism>
<sequence>MTVARPILRPLGADEAALAARHPLPPGVPDALVNKAQLETALGVSQTTLSAWLRQGLPFEEAGTNGRSY</sequence>
<comment type="caution">
    <text evidence="1">The sequence shown here is derived from an EMBL/GenBank/DDBJ whole genome shotgun (WGS) entry which is preliminary data.</text>
</comment>
<dbReference type="InterPro" id="IPR036388">
    <property type="entry name" value="WH-like_DNA-bd_sf"/>
</dbReference>
<keyword evidence="2" id="KW-1185">Reference proteome</keyword>
<proteinExistence type="predicted"/>